<comment type="caution">
    <text evidence="3">The sequence shown here is derived from an EMBL/GenBank/DDBJ whole genome shotgun (WGS) entry which is preliminary data.</text>
</comment>
<accession>A0ABD2XEE0</accession>
<dbReference type="InterPro" id="IPR048367">
    <property type="entry name" value="TNP-like_RNaseH_C"/>
</dbReference>
<name>A0ABD2XEE0_9HYME</name>
<proteinExistence type="predicted"/>
<feature type="coiled-coil region" evidence="1">
    <location>
        <begin position="177"/>
        <end position="204"/>
    </location>
</feature>
<gene>
    <name evidence="3" type="ORF">TKK_003547</name>
</gene>
<evidence type="ECO:0000313" key="4">
    <source>
        <dbReference type="Proteomes" id="UP001627154"/>
    </source>
</evidence>
<dbReference type="Pfam" id="PF21789">
    <property type="entry name" value="TNP-like_RNaseH_C"/>
    <property type="match status" value="1"/>
</dbReference>
<dbReference type="EMBL" id="JBJJXI010000029">
    <property type="protein sequence ID" value="KAL3403599.1"/>
    <property type="molecule type" value="Genomic_DNA"/>
</dbReference>
<dbReference type="Proteomes" id="UP001627154">
    <property type="component" value="Unassembled WGS sequence"/>
</dbReference>
<evidence type="ECO:0000259" key="2">
    <source>
        <dbReference type="Pfam" id="PF21789"/>
    </source>
</evidence>
<organism evidence="3 4">
    <name type="scientific">Trichogramma kaykai</name>
    <dbReference type="NCBI Taxonomy" id="54128"/>
    <lineage>
        <taxon>Eukaryota</taxon>
        <taxon>Metazoa</taxon>
        <taxon>Ecdysozoa</taxon>
        <taxon>Arthropoda</taxon>
        <taxon>Hexapoda</taxon>
        <taxon>Insecta</taxon>
        <taxon>Pterygota</taxon>
        <taxon>Neoptera</taxon>
        <taxon>Endopterygota</taxon>
        <taxon>Hymenoptera</taxon>
        <taxon>Apocrita</taxon>
        <taxon>Proctotrupomorpha</taxon>
        <taxon>Chalcidoidea</taxon>
        <taxon>Trichogrammatidae</taxon>
        <taxon>Trichogramma</taxon>
    </lineage>
</organism>
<dbReference type="AlphaFoldDB" id="A0ABD2XEE0"/>
<feature type="domain" description="Transposable element P transposase-like RNase H C-terminal" evidence="2">
    <location>
        <begin position="1"/>
        <end position="26"/>
    </location>
</feature>
<protein>
    <recommendedName>
        <fullName evidence="2">Transposable element P transposase-like RNase H C-terminal domain-containing protein</fullName>
    </recommendedName>
</protein>
<sequence>MFFACIRRCDDINNNPTTLQFKAAYRKLLSRVKIKVPLTANLTAIDETFILPATNHVDECSSGEDIDIFDDKLKEIAEQYYVSKASLFDHRNQLIRLILRQYFLIRLHHEANTISEFKTCIRTKLNKLTLFKNQTSLKNTLSDGNIRKTNTILAQICDPLNDETKQEGRDEISDTDNKKVDCKMEILEKRLNSLEKTLSRDMRMIMRLLQQSLQSSKESLNLESMSKNFADGTVYDFISVNKSKPNEFIEKGAKRVIANKNHKSSLFKYNIIAKQNSRQNLSSR</sequence>
<keyword evidence="4" id="KW-1185">Reference proteome</keyword>
<keyword evidence="1" id="KW-0175">Coiled coil</keyword>
<reference evidence="3 4" key="1">
    <citation type="journal article" date="2024" name="bioRxiv">
        <title>A reference genome for Trichogramma kaykai: A tiny desert-dwelling parasitoid wasp with competing sex-ratio distorters.</title>
        <authorList>
            <person name="Culotta J."/>
            <person name="Lindsey A.R."/>
        </authorList>
    </citation>
    <scope>NUCLEOTIDE SEQUENCE [LARGE SCALE GENOMIC DNA]</scope>
    <source>
        <strain evidence="3 4">KSX58</strain>
    </source>
</reference>
<evidence type="ECO:0000256" key="1">
    <source>
        <dbReference type="SAM" id="Coils"/>
    </source>
</evidence>
<evidence type="ECO:0000313" key="3">
    <source>
        <dbReference type="EMBL" id="KAL3403599.1"/>
    </source>
</evidence>